<protein>
    <submittedName>
        <fullName evidence="1">Uncharacterized protein</fullName>
    </submittedName>
</protein>
<comment type="caution">
    <text evidence="1">The sequence shown here is derived from an EMBL/GenBank/DDBJ whole genome shotgun (WGS) entry which is preliminary data.</text>
</comment>
<dbReference type="Proteomes" id="UP000553459">
    <property type="component" value="Unassembled WGS sequence"/>
</dbReference>
<sequence>MSQDRIGLQGGLNTYAYVKAPNSWVDIFGLSTAYDVDTYKNLKVRNWS</sequence>
<organism evidence="1 2">
    <name type="scientific">Elizabethkingia argenteiflava</name>
    <dbReference type="NCBI Taxonomy" id="2681556"/>
    <lineage>
        <taxon>Bacteria</taxon>
        <taxon>Pseudomonadati</taxon>
        <taxon>Bacteroidota</taxon>
        <taxon>Flavobacteriia</taxon>
        <taxon>Flavobacteriales</taxon>
        <taxon>Weeksellaceae</taxon>
        <taxon>Elizabethkingia</taxon>
    </lineage>
</organism>
<keyword evidence="2" id="KW-1185">Reference proteome</keyword>
<accession>A0A845PSN2</accession>
<proteinExistence type="predicted"/>
<reference evidence="1 2" key="1">
    <citation type="submission" date="2019-11" db="EMBL/GenBank/DDBJ databases">
        <title>Characterization of Elizabethkingia argenteiflava sp. nov., isolated from inner surface of Soybean Pods.</title>
        <authorList>
            <person name="Mo S."/>
        </authorList>
    </citation>
    <scope>NUCLEOTIDE SEQUENCE [LARGE SCALE GENOMIC DNA]</scope>
    <source>
        <strain evidence="1 2">YB22</strain>
    </source>
</reference>
<dbReference type="AlphaFoldDB" id="A0A845PSN2"/>
<evidence type="ECO:0000313" key="1">
    <source>
        <dbReference type="EMBL" id="NAW50665.1"/>
    </source>
</evidence>
<evidence type="ECO:0000313" key="2">
    <source>
        <dbReference type="Proteomes" id="UP000553459"/>
    </source>
</evidence>
<name>A0A845PSN2_9FLAO</name>
<dbReference type="EMBL" id="JAAABJ010000374">
    <property type="protein sequence ID" value="NAW50665.1"/>
    <property type="molecule type" value="Genomic_DNA"/>
</dbReference>
<gene>
    <name evidence="1" type="ORF">GNY06_04450</name>
</gene>